<evidence type="ECO:0008006" key="5">
    <source>
        <dbReference type="Google" id="ProtNLM"/>
    </source>
</evidence>
<keyword evidence="1" id="KW-1133">Transmembrane helix</keyword>
<reference evidence="3 4" key="1">
    <citation type="submission" date="2018-05" db="EMBL/GenBank/DDBJ databases">
        <title>Oceanovita maritima gen. nov., sp. nov., a marine bacterium in the family Rhodobacteraceae isolated from surface seawater of Lundu port Xiamen, China.</title>
        <authorList>
            <person name="Hetharua B.H."/>
            <person name="Min D."/>
            <person name="Liao H."/>
            <person name="Tian Y."/>
        </authorList>
    </citation>
    <scope>NUCLEOTIDE SEQUENCE [LARGE SCALE GENOMIC DNA]</scope>
    <source>
        <strain evidence="3 4">FSX-11</strain>
    </source>
</reference>
<dbReference type="RefSeq" id="WP_110797230.1">
    <property type="nucleotide sequence ID" value="NZ_KZ826493.1"/>
</dbReference>
<feature type="transmembrane region" description="Helical" evidence="1">
    <location>
        <begin position="140"/>
        <end position="158"/>
    </location>
</feature>
<dbReference type="OrthoDB" id="6117416at2"/>
<dbReference type="AlphaFoldDB" id="A0A2V4NJR6"/>
<feature type="signal peptide" evidence="2">
    <location>
        <begin position="1"/>
        <end position="22"/>
    </location>
</feature>
<comment type="caution">
    <text evidence="3">The sequence shown here is derived from an EMBL/GenBank/DDBJ whole genome shotgun (WGS) entry which is preliminary data.</text>
</comment>
<evidence type="ECO:0000256" key="1">
    <source>
        <dbReference type="SAM" id="Phobius"/>
    </source>
</evidence>
<accession>A0A2V4NJR6</accession>
<organism evidence="3 4">
    <name type="scientific">Litorivita pollutaquae</name>
    <dbReference type="NCBI Taxonomy" id="2200892"/>
    <lineage>
        <taxon>Bacteria</taxon>
        <taxon>Pseudomonadati</taxon>
        <taxon>Pseudomonadota</taxon>
        <taxon>Alphaproteobacteria</taxon>
        <taxon>Rhodobacterales</taxon>
        <taxon>Paracoccaceae</taxon>
        <taxon>Litorivita</taxon>
    </lineage>
</organism>
<evidence type="ECO:0000313" key="4">
    <source>
        <dbReference type="Proteomes" id="UP000248012"/>
    </source>
</evidence>
<sequence>MKTLFKTALVAAGIAAASSASALTITDTVYVGTGASAGDPGTVGTTTVFLSAGFYDMYTMGPTIDPVLTLYSGASATGSVLAFNDDGCPTSLCGPAGAFSNSLISNFWVSTGVYTLAVADFGTPNMSGDVVLTIQDVPAVPLPAGLPLLAGALGLFGLSRRRKS</sequence>
<dbReference type="Proteomes" id="UP000248012">
    <property type="component" value="Unassembled WGS sequence"/>
</dbReference>
<feature type="chain" id="PRO_5015855064" description="VPLPA-CTERM protein sorting domain-containing protein" evidence="2">
    <location>
        <begin position="23"/>
        <end position="164"/>
    </location>
</feature>
<name>A0A2V4NJR6_9RHOB</name>
<keyword evidence="1" id="KW-0472">Membrane</keyword>
<evidence type="ECO:0000313" key="3">
    <source>
        <dbReference type="EMBL" id="PYC46397.1"/>
    </source>
</evidence>
<gene>
    <name evidence="3" type="ORF">DI396_15460</name>
</gene>
<keyword evidence="2" id="KW-0732">Signal</keyword>
<dbReference type="EMBL" id="QFVT01000014">
    <property type="protein sequence ID" value="PYC46397.1"/>
    <property type="molecule type" value="Genomic_DNA"/>
</dbReference>
<keyword evidence="1" id="KW-0812">Transmembrane</keyword>
<proteinExistence type="predicted"/>
<protein>
    <recommendedName>
        <fullName evidence="5">VPLPA-CTERM protein sorting domain-containing protein</fullName>
    </recommendedName>
</protein>
<dbReference type="NCBIfam" id="NF038127">
    <property type="entry name" value="FDP_fam"/>
    <property type="match status" value="1"/>
</dbReference>
<evidence type="ECO:0000256" key="2">
    <source>
        <dbReference type="SAM" id="SignalP"/>
    </source>
</evidence>
<keyword evidence="4" id="KW-1185">Reference proteome</keyword>